<dbReference type="FunFam" id="3.40.50.300:FF:000021">
    <property type="entry name" value="Lon protease homolog"/>
    <property type="match status" value="1"/>
</dbReference>
<dbReference type="Pfam" id="PF00004">
    <property type="entry name" value="AAA"/>
    <property type="match status" value="1"/>
</dbReference>
<dbReference type="InterPro" id="IPR003959">
    <property type="entry name" value="ATPase_AAA_core"/>
</dbReference>
<keyword evidence="4 10" id="KW-0720">Serine protease</keyword>
<proteinExistence type="inferred from homology"/>
<dbReference type="PROSITE" id="PS51786">
    <property type="entry name" value="LON_PROTEOLYTIC"/>
    <property type="match status" value="1"/>
</dbReference>
<dbReference type="InterPro" id="IPR004815">
    <property type="entry name" value="Lon_bac/euk-typ"/>
</dbReference>
<keyword evidence="1 10" id="KW-0645">Protease</keyword>
<dbReference type="Gene3D" id="3.40.50.300">
    <property type="entry name" value="P-loop containing nucleotide triphosphate hydrolases"/>
    <property type="match status" value="1"/>
</dbReference>
<feature type="active site" evidence="8 10">
    <location>
        <position position="704"/>
    </location>
</feature>
<comment type="similarity">
    <text evidence="10 11">Belongs to the peptidase S16 family.</text>
</comment>
<organism evidence="13 14">
    <name type="scientific">Candidatus Blautia faecavium</name>
    <dbReference type="NCBI Taxonomy" id="2838487"/>
    <lineage>
        <taxon>Bacteria</taxon>
        <taxon>Bacillati</taxon>
        <taxon>Bacillota</taxon>
        <taxon>Clostridia</taxon>
        <taxon>Lachnospirales</taxon>
        <taxon>Lachnospiraceae</taxon>
        <taxon>Blautia</taxon>
    </lineage>
</organism>
<evidence type="ECO:0000256" key="9">
    <source>
        <dbReference type="PIRSR" id="PIRSR001174-2"/>
    </source>
</evidence>
<keyword evidence="3 10" id="KW-0378">Hydrolase</keyword>
<dbReference type="InterPro" id="IPR020568">
    <property type="entry name" value="Ribosomal_Su5_D2-typ_SF"/>
</dbReference>
<evidence type="ECO:0000259" key="12">
    <source>
        <dbReference type="PROSITE" id="PS51786"/>
    </source>
</evidence>
<dbReference type="InterPro" id="IPR054594">
    <property type="entry name" value="Lon_lid"/>
</dbReference>
<dbReference type="PANTHER" id="PTHR10046">
    <property type="entry name" value="ATP DEPENDENT LON PROTEASE FAMILY MEMBER"/>
    <property type="match status" value="1"/>
</dbReference>
<evidence type="ECO:0000313" key="13">
    <source>
        <dbReference type="EMBL" id="HJB28753.1"/>
    </source>
</evidence>
<evidence type="ECO:0000313" key="14">
    <source>
        <dbReference type="Proteomes" id="UP000823842"/>
    </source>
</evidence>
<sequence>MLYIPYYNVLSLPDVSCYFQVEYLNSLSDKPVSTGEKVLFLMLKNKKEAGGISAEDIYPVATRGVVESIDGEWALIHTTGRVNLDSISIEGNNFHMEMRSRPDIEDMDPEELKDHFQKMRAAILETSKENQGIMGARNYIMRWKNMNELVTFTSAMLQISNEEKYAILEEDSVAKRTALMEKAFYESLELYKVNNEAQTAQKESNEQLYREQAIRKQMNFLQKELDKLHPENMTDIQKFQQKIEESGMNEAAEAEAQKVLNRMKQEGQDSHEYGMLYDYLDFMTSLKWKKEEPAQIDLAEARRVLDQDHFGLKKTKDRIIQQLAVMALNKKQSGSILLLVGPPGTGKTSIGQSIAKALQRKYVRISLGGIRDEAEIRGHRRTYIGAMPGRIMDGMKRSGSTNPVMVLDEVDKLVRDYGGDPSSALLEVLDPEQNSTFTDHYMNVPYDLSDVLFVCTANTTDTIPEPLLNRMEVISFTGYSASEKFQIARRHLIPKAMQKAGIHDEELQITDEALQSVISDYTMEAGVRGLKNRLDTLCRVAAVKIVNKEEESVTVKKEDLRSFLDLAPIRHDRILEMKNPGIVTGLAWTQAGGEILFIETMFTKGTGKITVTGQLGDVMKESVQIAVSLVKAMFPDKEELFEKNDLHIHVPAGAVPKDGPSAGITLTTALASLVTDTAVDPEFAMTGEVSLRGVVMPIGGLPEKLMAAQRAGVRQVFIPEENVDDLKEVAEEVKKELNIIPVHYVKEVLEQVGILKAKKAAA</sequence>
<dbReference type="EMBL" id="DWYZ01000153">
    <property type="protein sequence ID" value="HJB28753.1"/>
    <property type="molecule type" value="Genomic_DNA"/>
</dbReference>
<dbReference type="Proteomes" id="UP000823842">
    <property type="component" value="Unassembled WGS sequence"/>
</dbReference>
<reference evidence="13" key="1">
    <citation type="journal article" date="2021" name="PeerJ">
        <title>Extensive microbial diversity within the chicken gut microbiome revealed by metagenomics and culture.</title>
        <authorList>
            <person name="Gilroy R."/>
            <person name="Ravi A."/>
            <person name="Getino M."/>
            <person name="Pursley I."/>
            <person name="Horton D.L."/>
            <person name="Alikhan N.F."/>
            <person name="Baker D."/>
            <person name="Gharbi K."/>
            <person name="Hall N."/>
            <person name="Watson M."/>
            <person name="Adriaenssens E.M."/>
            <person name="Foster-Nyarko E."/>
            <person name="Jarju S."/>
            <person name="Secka A."/>
            <person name="Antonio M."/>
            <person name="Oren A."/>
            <person name="Chaudhuri R.R."/>
            <person name="La Ragione R."/>
            <person name="Hildebrand F."/>
            <person name="Pallen M.J."/>
        </authorList>
    </citation>
    <scope>NUCLEOTIDE SEQUENCE</scope>
    <source>
        <strain evidence="13">ChiSjej1B19-5720</strain>
    </source>
</reference>
<dbReference type="GO" id="GO:0006508">
    <property type="term" value="P:proteolysis"/>
    <property type="evidence" value="ECO:0007669"/>
    <property type="project" value="UniProtKB-KW"/>
</dbReference>
<dbReference type="NCBIfam" id="TIGR00763">
    <property type="entry name" value="lon"/>
    <property type="match status" value="1"/>
</dbReference>
<dbReference type="PIRSF" id="PIRSF001174">
    <property type="entry name" value="Lon_proteas"/>
    <property type="match status" value="1"/>
</dbReference>
<dbReference type="Pfam" id="PF02190">
    <property type="entry name" value="LON_substr_bdg"/>
    <property type="match status" value="1"/>
</dbReference>
<evidence type="ECO:0000256" key="7">
    <source>
        <dbReference type="ARBA" id="ARBA00053875"/>
    </source>
</evidence>
<dbReference type="InterPro" id="IPR008268">
    <property type="entry name" value="Peptidase_S16_AS"/>
</dbReference>
<reference evidence="13" key="2">
    <citation type="submission" date="2021-04" db="EMBL/GenBank/DDBJ databases">
        <authorList>
            <person name="Gilroy R."/>
        </authorList>
    </citation>
    <scope>NUCLEOTIDE SEQUENCE</scope>
    <source>
        <strain evidence="13">ChiSjej1B19-5720</strain>
    </source>
</reference>
<comment type="caution">
    <text evidence="13">The sequence shown here is derived from an EMBL/GenBank/DDBJ whole genome shotgun (WGS) entry which is preliminary data.</text>
</comment>
<evidence type="ECO:0000256" key="8">
    <source>
        <dbReference type="PIRSR" id="PIRSR001174-1"/>
    </source>
</evidence>
<dbReference type="Gene3D" id="1.10.8.60">
    <property type="match status" value="1"/>
</dbReference>
<dbReference type="CDD" id="cd19500">
    <property type="entry name" value="RecA-like_Lon"/>
    <property type="match status" value="1"/>
</dbReference>
<dbReference type="Pfam" id="PF05362">
    <property type="entry name" value="Lon_C"/>
    <property type="match status" value="1"/>
</dbReference>
<feature type="domain" description="Lon proteolytic" evidence="12">
    <location>
        <begin position="577"/>
        <end position="755"/>
    </location>
</feature>
<accession>A0A9D2RVY0</accession>
<evidence type="ECO:0000256" key="6">
    <source>
        <dbReference type="ARBA" id="ARBA00050665"/>
    </source>
</evidence>
<dbReference type="Pfam" id="PF22667">
    <property type="entry name" value="Lon_lid"/>
    <property type="match status" value="1"/>
</dbReference>
<dbReference type="AlphaFoldDB" id="A0A9D2RVY0"/>
<dbReference type="Gene3D" id="1.20.58.1480">
    <property type="match status" value="1"/>
</dbReference>
<evidence type="ECO:0000256" key="5">
    <source>
        <dbReference type="ARBA" id="ARBA00022840"/>
    </source>
</evidence>
<dbReference type="SUPFAM" id="SSF52540">
    <property type="entry name" value="P-loop containing nucleoside triphosphate hydrolases"/>
    <property type="match status" value="1"/>
</dbReference>
<dbReference type="Gene3D" id="3.30.230.10">
    <property type="match status" value="1"/>
</dbReference>
<dbReference type="GO" id="GO:0030163">
    <property type="term" value="P:protein catabolic process"/>
    <property type="evidence" value="ECO:0007669"/>
    <property type="project" value="InterPro"/>
</dbReference>
<dbReference type="PRINTS" id="PR00830">
    <property type="entry name" value="ENDOLAPTASE"/>
</dbReference>
<dbReference type="InterPro" id="IPR003593">
    <property type="entry name" value="AAA+_ATPase"/>
</dbReference>
<feature type="binding site" evidence="9">
    <location>
        <begin position="341"/>
        <end position="348"/>
    </location>
    <ligand>
        <name>ATP</name>
        <dbReference type="ChEBI" id="CHEBI:30616"/>
    </ligand>
</feature>
<dbReference type="InterPro" id="IPR027065">
    <property type="entry name" value="Lon_Prtase"/>
</dbReference>
<dbReference type="GO" id="GO:0005524">
    <property type="term" value="F:ATP binding"/>
    <property type="evidence" value="ECO:0007669"/>
    <property type="project" value="UniProtKB-KW"/>
</dbReference>
<keyword evidence="2 9" id="KW-0547">Nucleotide-binding</keyword>
<comment type="function">
    <text evidence="7">ATP-dependent serine protease that mediates the selective degradation of mutant and abnormal proteins as well as certain short-lived regulatory proteins. Required for cellular homeostasis and for survival from DNA damage and developmental changes induced by stress. Degrades polypeptides processively to yield small peptide fragments that are 5 to 10 amino acids long. Binds to DNA in a double-stranded, site-specific manner.</text>
</comment>
<evidence type="ECO:0000256" key="2">
    <source>
        <dbReference type="ARBA" id="ARBA00022741"/>
    </source>
</evidence>
<evidence type="ECO:0000256" key="11">
    <source>
        <dbReference type="RuleBase" id="RU000591"/>
    </source>
</evidence>
<gene>
    <name evidence="13" type="primary">lon</name>
    <name evidence="13" type="ORF">IAA06_08155</name>
</gene>
<evidence type="ECO:0000256" key="4">
    <source>
        <dbReference type="ARBA" id="ARBA00022825"/>
    </source>
</evidence>
<dbReference type="GO" id="GO:0004176">
    <property type="term" value="F:ATP-dependent peptidase activity"/>
    <property type="evidence" value="ECO:0007669"/>
    <property type="project" value="UniProtKB-UniRule"/>
</dbReference>
<dbReference type="InterPro" id="IPR027417">
    <property type="entry name" value="P-loop_NTPase"/>
</dbReference>
<dbReference type="InterPro" id="IPR008269">
    <property type="entry name" value="Lon_proteolytic"/>
</dbReference>
<protein>
    <recommendedName>
        <fullName evidence="10">endopeptidase La</fullName>
        <ecNumber evidence="10">3.4.21.53</ecNumber>
    </recommendedName>
</protein>
<dbReference type="Gene3D" id="1.20.5.5270">
    <property type="match status" value="1"/>
</dbReference>
<evidence type="ECO:0000256" key="3">
    <source>
        <dbReference type="ARBA" id="ARBA00022801"/>
    </source>
</evidence>
<comment type="catalytic activity">
    <reaction evidence="6 10">
        <text>Hydrolysis of proteins in presence of ATP.</text>
        <dbReference type="EC" id="3.4.21.53"/>
    </reaction>
</comment>
<dbReference type="InterPro" id="IPR003111">
    <property type="entry name" value="Lon_prtase_N"/>
</dbReference>
<feature type="active site" evidence="8 10">
    <location>
        <position position="661"/>
    </location>
</feature>
<dbReference type="EC" id="3.4.21.53" evidence="10"/>
<dbReference type="GO" id="GO:0016887">
    <property type="term" value="F:ATP hydrolysis activity"/>
    <property type="evidence" value="ECO:0007669"/>
    <property type="project" value="InterPro"/>
</dbReference>
<dbReference type="SMART" id="SM00382">
    <property type="entry name" value="AAA"/>
    <property type="match status" value="1"/>
</dbReference>
<dbReference type="SUPFAM" id="SSF54211">
    <property type="entry name" value="Ribosomal protein S5 domain 2-like"/>
    <property type="match status" value="1"/>
</dbReference>
<evidence type="ECO:0000256" key="10">
    <source>
        <dbReference type="PROSITE-ProRule" id="PRU01122"/>
    </source>
</evidence>
<name>A0A9D2RVY0_9FIRM</name>
<keyword evidence="5 9" id="KW-0067">ATP-binding</keyword>
<dbReference type="PROSITE" id="PS01046">
    <property type="entry name" value="LON_SER"/>
    <property type="match status" value="1"/>
</dbReference>
<dbReference type="InterPro" id="IPR014721">
    <property type="entry name" value="Ribsml_uS5_D2-typ_fold_subgr"/>
</dbReference>
<evidence type="ECO:0000256" key="1">
    <source>
        <dbReference type="ARBA" id="ARBA00022670"/>
    </source>
</evidence>
<dbReference type="GO" id="GO:0004252">
    <property type="term" value="F:serine-type endopeptidase activity"/>
    <property type="evidence" value="ECO:0007669"/>
    <property type="project" value="UniProtKB-UniRule"/>
</dbReference>